<sequence length="109" mass="12656">MTQQAEIYWSSEEKIIVKTALENAYAREVSALVEDVRQRATQLTGTEEVWQLHDFLSARRHDIDGKYDDRESFLLYTLSRLVKDGWLDLSELVGLEPGKRAKVNLLTRM</sequence>
<gene>
    <name evidence="1" type="ORF">QQ91_0021450</name>
</gene>
<dbReference type="Proteomes" id="UP000031561">
    <property type="component" value="Unassembled WGS sequence"/>
</dbReference>
<dbReference type="InterPro" id="IPR041601">
    <property type="entry name" value="FRP"/>
</dbReference>
<evidence type="ECO:0008006" key="3">
    <source>
        <dbReference type="Google" id="ProtNLM"/>
    </source>
</evidence>
<dbReference type="RefSeq" id="WP_166278390.1">
    <property type="nucleotide sequence ID" value="NZ_JTHE03000121.1"/>
</dbReference>
<dbReference type="AlphaFoldDB" id="A0ABD4TA85"/>
<organism evidence="1 2">
    <name type="scientific">Lyngbya confervoides BDU141951</name>
    <dbReference type="NCBI Taxonomy" id="1574623"/>
    <lineage>
        <taxon>Bacteria</taxon>
        <taxon>Bacillati</taxon>
        <taxon>Cyanobacteriota</taxon>
        <taxon>Cyanophyceae</taxon>
        <taxon>Oscillatoriophycideae</taxon>
        <taxon>Oscillatoriales</taxon>
        <taxon>Microcoleaceae</taxon>
        <taxon>Lyngbya</taxon>
    </lineage>
</organism>
<keyword evidence="2" id="KW-1185">Reference proteome</keyword>
<evidence type="ECO:0000313" key="2">
    <source>
        <dbReference type="Proteomes" id="UP000031561"/>
    </source>
</evidence>
<dbReference type="Pfam" id="PF18032">
    <property type="entry name" value="FRP"/>
    <property type="match status" value="1"/>
</dbReference>
<accession>A0ABD4TA85</accession>
<dbReference type="InterPro" id="IPR053747">
    <property type="entry name" value="Fluoresc_Recovery_Reg"/>
</dbReference>
<reference evidence="1 2" key="1">
    <citation type="journal article" date="2015" name="Genome Announc.">
        <title>Draft Genome Sequence of Filamentous Marine Cyanobacterium Lyngbya confervoides Strain BDU141951.</title>
        <authorList>
            <person name="Chandrababunaidu M.M."/>
            <person name="Sen D."/>
            <person name="Tripathy S."/>
        </authorList>
    </citation>
    <scope>NUCLEOTIDE SEQUENCE [LARGE SCALE GENOMIC DNA]</scope>
    <source>
        <strain evidence="1 2">BDU141951</strain>
    </source>
</reference>
<dbReference type="Gene3D" id="6.10.140.1840">
    <property type="match status" value="1"/>
</dbReference>
<comment type="caution">
    <text evidence="1">The sequence shown here is derived from an EMBL/GenBank/DDBJ whole genome shotgun (WGS) entry which is preliminary data.</text>
</comment>
<proteinExistence type="predicted"/>
<dbReference type="EMBL" id="JTHE03000121">
    <property type="protein sequence ID" value="MCM1985387.1"/>
    <property type="molecule type" value="Genomic_DNA"/>
</dbReference>
<protein>
    <recommendedName>
        <fullName evidence="3">Fluorescence recovery protein</fullName>
    </recommendedName>
</protein>
<evidence type="ECO:0000313" key="1">
    <source>
        <dbReference type="EMBL" id="MCM1985387.1"/>
    </source>
</evidence>
<name>A0ABD4TA85_9CYAN</name>